<accession>A0A1H2V5D9</accession>
<gene>
    <name evidence="1" type="ORF">SAMN05421504_1011116</name>
</gene>
<evidence type="ECO:0000313" key="1">
    <source>
        <dbReference type="EMBL" id="SDW63552.1"/>
    </source>
</evidence>
<organism evidence="1 2">
    <name type="scientific">Amycolatopsis xylanica</name>
    <dbReference type="NCBI Taxonomy" id="589385"/>
    <lineage>
        <taxon>Bacteria</taxon>
        <taxon>Bacillati</taxon>
        <taxon>Actinomycetota</taxon>
        <taxon>Actinomycetes</taxon>
        <taxon>Pseudonocardiales</taxon>
        <taxon>Pseudonocardiaceae</taxon>
        <taxon>Amycolatopsis</taxon>
    </lineage>
</organism>
<name>A0A1H2V5D9_9PSEU</name>
<dbReference type="OrthoDB" id="7573292at2"/>
<dbReference type="Proteomes" id="UP000199515">
    <property type="component" value="Unassembled WGS sequence"/>
</dbReference>
<dbReference type="STRING" id="589385.SAMN05421504_1011116"/>
<protein>
    <submittedName>
        <fullName evidence="1">Uncharacterized protein</fullName>
    </submittedName>
</protein>
<sequence length="71" mass="7551">MKCAACGSTALDQGFVMDSGEGSGGYSRWIAGPLKRGILGGAKLMGKTRHPIAAFACRQCHFLNSYVVRED</sequence>
<keyword evidence="2" id="KW-1185">Reference proteome</keyword>
<reference evidence="1 2" key="1">
    <citation type="submission" date="2016-10" db="EMBL/GenBank/DDBJ databases">
        <authorList>
            <person name="de Groot N.N."/>
        </authorList>
    </citation>
    <scope>NUCLEOTIDE SEQUENCE [LARGE SCALE GENOMIC DNA]</scope>
    <source>
        <strain evidence="1 2">CPCC 202699</strain>
    </source>
</reference>
<dbReference type="RefSeq" id="WP_091287347.1">
    <property type="nucleotide sequence ID" value="NZ_FNON01000001.1"/>
</dbReference>
<proteinExistence type="predicted"/>
<dbReference type="EMBL" id="FNON01000001">
    <property type="protein sequence ID" value="SDW63552.1"/>
    <property type="molecule type" value="Genomic_DNA"/>
</dbReference>
<evidence type="ECO:0000313" key="2">
    <source>
        <dbReference type="Proteomes" id="UP000199515"/>
    </source>
</evidence>
<dbReference type="AlphaFoldDB" id="A0A1H2V5D9"/>